<dbReference type="SUPFAM" id="SSF54001">
    <property type="entry name" value="Cysteine proteinases"/>
    <property type="match status" value="1"/>
</dbReference>
<dbReference type="OMA" id="HHWYCCI"/>
<comment type="similarity">
    <text evidence="1">Belongs to the peptidase C48 family.</text>
</comment>
<dbReference type="AlphaFoldDB" id="M3HDL3"/>
<proteinExistence type="inferred from homology"/>
<evidence type="ECO:0000313" key="8">
    <source>
        <dbReference type="Proteomes" id="UP000011777"/>
    </source>
</evidence>
<comment type="caution">
    <text evidence="7">The sequence shown here is derived from an EMBL/GenBank/DDBJ whole genome shotgun (WGS) entry which is preliminary data.</text>
</comment>
<keyword evidence="2" id="KW-0645">Protease</keyword>
<dbReference type="Proteomes" id="UP000011777">
    <property type="component" value="Unassembled WGS sequence"/>
</dbReference>
<evidence type="ECO:0000256" key="1">
    <source>
        <dbReference type="ARBA" id="ARBA00005234"/>
    </source>
</evidence>
<keyword evidence="3" id="KW-0378">Hydrolase</keyword>
<dbReference type="GO" id="GO:0008234">
    <property type="term" value="F:cysteine-type peptidase activity"/>
    <property type="evidence" value="ECO:0007669"/>
    <property type="project" value="UniProtKB-KW"/>
</dbReference>
<accession>M3HDL3</accession>
<dbReference type="HOGENOM" id="CLU_344519_0_0_1"/>
<evidence type="ECO:0000313" key="7">
    <source>
        <dbReference type="EMBL" id="EMG45322.1"/>
    </source>
</evidence>
<dbReference type="GO" id="GO:0016926">
    <property type="term" value="P:protein desumoylation"/>
    <property type="evidence" value="ECO:0007669"/>
    <property type="project" value="UniProtKB-ARBA"/>
</dbReference>
<dbReference type="GO" id="GO:0006508">
    <property type="term" value="P:proteolysis"/>
    <property type="evidence" value="ECO:0007669"/>
    <property type="project" value="UniProtKB-KW"/>
</dbReference>
<feature type="compositionally biased region" description="Basic and acidic residues" evidence="5">
    <location>
        <begin position="458"/>
        <end position="471"/>
    </location>
</feature>
<feature type="region of interest" description="Disordered" evidence="5">
    <location>
        <begin position="617"/>
        <end position="647"/>
    </location>
</feature>
<evidence type="ECO:0000259" key="6">
    <source>
        <dbReference type="PROSITE" id="PS50600"/>
    </source>
</evidence>
<protein>
    <recommendedName>
        <fullName evidence="6">Ubiquitin-like protease family profile domain-containing protein</fullName>
    </recommendedName>
</protein>
<feature type="compositionally biased region" description="Basic and acidic residues" evidence="5">
    <location>
        <begin position="36"/>
        <end position="48"/>
    </location>
</feature>
<evidence type="ECO:0000256" key="2">
    <source>
        <dbReference type="ARBA" id="ARBA00022670"/>
    </source>
</evidence>
<evidence type="ECO:0000256" key="4">
    <source>
        <dbReference type="ARBA" id="ARBA00022807"/>
    </source>
</evidence>
<evidence type="ECO:0000256" key="3">
    <source>
        <dbReference type="ARBA" id="ARBA00022801"/>
    </source>
</evidence>
<reference evidence="7 8" key="1">
    <citation type="submission" date="2013-02" db="EMBL/GenBank/DDBJ databases">
        <title>Genome sequence of Candida maltosa Xu316, a potential industrial strain for xylitol and ethanol production.</title>
        <authorList>
            <person name="Yu J."/>
            <person name="Wang Q."/>
            <person name="Geng X."/>
            <person name="Bao W."/>
            <person name="He P."/>
            <person name="Cai J."/>
        </authorList>
    </citation>
    <scope>NUCLEOTIDE SEQUENCE [LARGE SCALE GENOMIC DNA]</scope>
    <source>
        <strain evidence="8">Xu316</strain>
    </source>
</reference>
<dbReference type="eggNOG" id="KOG0779">
    <property type="taxonomic scope" value="Eukaryota"/>
</dbReference>
<dbReference type="PANTHER" id="PTHR46915:SF2">
    <property type="entry name" value="UBIQUITIN-LIKE PROTEASE 4"/>
    <property type="match status" value="1"/>
</dbReference>
<dbReference type="InterPro" id="IPR038765">
    <property type="entry name" value="Papain-like_cys_pep_sf"/>
</dbReference>
<feature type="compositionally biased region" description="Polar residues" evidence="5">
    <location>
        <begin position="20"/>
        <end position="34"/>
    </location>
</feature>
<name>M3HDL3_CANMX</name>
<feature type="compositionally biased region" description="Basic and acidic residues" evidence="5">
    <location>
        <begin position="849"/>
        <end position="891"/>
    </location>
</feature>
<organism evidence="7 8">
    <name type="scientific">Candida maltosa (strain Xu316)</name>
    <name type="common">Yeast</name>
    <dbReference type="NCBI Taxonomy" id="1245528"/>
    <lineage>
        <taxon>Eukaryota</taxon>
        <taxon>Fungi</taxon>
        <taxon>Dikarya</taxon>
        <taxon>Ascomycota</taxon>
        <taxon>Saccharomycotina</taxon>
        <taxon>Pichiomycetes</taxon>
        <taxon>Debaryomycetaceae</taxon>
        <taxon>Candida/Lodderomyces clade</taxon>
        <taxon>Candida</taxon>
    </lineage>
</organism>
<dbReference type="PANTHER" id="PTHR46915">
    <property type="entry name" value="UBIQUITIN-LIKE PROTEASE 4-RELATED"/>
    <property type="match status" value="1"/>
</dbReference>
<dbReference type="PROSITE" id="PS50600">
    <property type="entry name" value="ULP_PROTEASE"/>
    <property type="match status" value="1"/>
</dbReference>
<dbReference type="InterPro" id="IPR003653">
    <property type="entry name" value="Peptidase_C48_C"/>
</dbReference>
<dbReference type="GO" id="GO:0019783">
    <property type="term" value="F:ubiquitin-like protein peptidase activity"/>
    <property type="evidence" value="ECO:0007669"/>
    <property type="project" value="UniProtKB-ARBA"/>
</dbReference>
<dbReference type="Gene3D" id="3.40.395.10">
    <property type="entry name" value="Adenoviral Proteinase, Chain A"/>
    <property type="match status" value="1"/>
</dbReference>
<dbReference type="Pfam" id="PF02902">
    <property type="entry name" value="Peptidase_C48"/>
    <property type="match status" value="1"/>
</dbReference>
<keyword evidence="4" id="KW-0788">Thiol protease</keyword>
<dbReference type="OrthoDB" id="442460at2759"/>
<feature type="domain" description="Ubiquitin-like protease family profile" evidence="6">
    <location>
        <begin position="341"/>
        <end position="568"/>
    </location>
</feature>
<keyword evidence="8" id="KW-1185">Reference proteome</keyword>
<dbReference type="STRING" id="1245528.M3HDL3"/>
<feature type="region of interest" description="Disordered" evidence="5">
    <location>
        <begin position="821"/>
        <end position="898"/>
    </location>
</feature>
<gene>
    <name evidence="7" type="ORF">G210_4502</name>
</gene>
<dbReference type="EMBL" id="AOGT01002526">
    <property type="protein sequence ID" value="EMG45322.1"/>
    <property type="molecule type" value="Genomic_DNA"/>
</dbReference>
<evidence type="ECO:0000256" key="5">
    <source>
        <dbReference type="SAM" id="MobiDB-lite"/>
    </source>
</evidence>
<feature type="region of interest" description="Disordered" evidence="5">
    <location>
        <begin position="20"/>
        <end position="60"/>
    </location>
</feature>
<feature type="region of interest" description="Disordered" evidence="5">
    <location>
        <begin position="458"/>
        <end position="493"/>
    </location>
</feature>
<sequence>MGDFKNKDFASLKRSRLSIGGSTYQPLNTLTPSRKSVPEKITESDDYHNQSITKPSIRDRSDPFAVTDKKIKEAQSVRHRLQGLTPTRKEKVYTSPSVDNYSEVRDCFGELINVQANGLMEEAKVSIGLRSFEKCGTTFYRNLGRKPHSLAISNNGLSLCIYEGDHPKNDFVINIAEQLKVLSFAADAIVMELNQGRGTIIAFHHGRDREFREYFQTHPCEKVNATKTLAKEALDKLRNPPAEVEEVTYEPESEKEKVKPSTLPKGIESSLDRVLTRSAKKKYYEAIDNIYAEEGGDVQIIKKDDPDVTESMFDEDDYVFWEAPAKFSPDLQYRFPDGKLFRINFTDFSTLYNNDWINDAVIDFCIKFDIEEAIQEGVVKREEIYAFNSFFYNKLNSIELDGTTPNYYKNVQRWVQRLDLMSFPYIVIPIHEKHHWYCCIIRGLPALLEMAQKLKQQDESKGIQNEQKESQDEATTQSQEENESSDESKSESTEKFKKWGAEIFVFDSLGLKRENVKIPLKTFIIDYCKDRHNVNIRKDQIRVTLAKVPKQNNYNDCGIHVLFNVKKWLFNMEACESLWRKHQLSTMRNIFVAAERNNMRKYWIDKLLELHSNQEPIQAGQDDDGNSPSTEQDSAKTETTHDDDDDDIEIIKENTIVPSPSEQSIANNTRSRGRKVKLVNTYLNETFGDRNLPRYAIECLNKNFPRRSLFEDVKVKNRIAQFIEDVGKDAPSENQLVEEFAKDIEILKKELPKQTLDDTALGENFTTAVSSLKIDPTSFFSATKDRPKRRLLDEEAVNFIKEKQIESEAGKKYMEEYDKLRKESEIQDNDSLDQHEEITTIPRNNTPEQTKENNRDGSIARKSESKKHNNSGDKWYIGKDGSDNTSKKAEPIDDDDDDMEVFDLHDEELNGRVTRKKSKELVNMIMAISGGEIKRRKTEQRNR</sequence>